<dbReference type="Proteomes" id="UP000037784">
    <property type="component" value="Unassembled WGS sequence"/>
</dbReference>
<dbReference type="FunFam" id="3.40.630.10:FF:000084">
    <property type="entry name" value="Carboxypeptidase B2"/>
    <property type="match status" value="1"/>
</dbReference>
<dbReference type="CDD" id="cd06226">
    <property type="entry name" value="M14_CPT_like"/>
    <property type="match status" value="1"/>
</dbReference>
<evidence type="ECO:0000256" key="5">
    <source>
        <dbReference type="ARBA" id="ARBA00022723"/>
    </source>
</evidence>
<evidence type="ECO:0000256" key="11">
    <source>
        <dbReference type="ARBA" id="ARBA00066554"/>
    </source>
</evidence>
<evidence type="ECO:0000256" key="7">
    <source>
        <dbReference type="ARBA" id="ARBA00022801"/>
    </source>
</evidence>
<evidence type="ECO:0000313" key="14">
    <source>
        <dbReference type="EMBL" id="GAP64546.1"/>
    </source>
</evidence>
<keyword evidence="15" id="KW-1185">Reference proteome</keyword>
<feature type="active site" description="Proton donor/acceptor" evidence="12">
    <location>
        <position position="312"/>
    </location>
</feature>
<evidence type="ECO:0000256" key="9">
    <source>
        <dbReference type="ARBA" id="ARBA00023049"/>
    </source>
</evidence>
<keyword evidence="4" id="KW-0645">Protease</keyword>
<evidence type="ECO:0000259" key="13">
    <source>
        <dbReference type="PROSITE" id="PS52035"/>
    </source>
</evidence>
<evidence type="ECO:0000256" key="2">
    <source>
        <dbReference type="ARBA" id="ARBA00005988"/>
    </source>
</evidence>
<evidence type="ECO:0000256" key="4">
    <source>
        <dbReference type="ARBA" id="ARBA00022670"/>
    </source>
</evidence>
<dbReference type="InParanoid" id="A0A0M8KC27"/>
<keyword evidence="9" id="KW-0482">Metalloprotease</keyword>
<dbReference type="OrthoDB" id="9811296at2"/>
<gene>
    <name evidence="14" type="ORF">ARMA_2969</name>
</gene>
<dbReference type="PROSITE" id="PS52035">
    <property type="entry name" value="PEPTIDASE_M14"/>
    <property type="match status" value="1"/>
</dbReference>
<reference evidence="15" key="2">
    <citation type="submission" date="2015-08" db="EMBL/GenBank/DDBJ databases">
        <title>Draft Genome Sequence of a Heterotrophic Facultative Anaerobic Bacterium Ardenticatena maritima Strain 110S.</title>
        <authorList>
            <person name="Kawaichi S."/>
            <person name="Yoshida T."/>
            <person name="Sako Y."/>
            <person name="Nakamura R."/>
        </authorList>
    </citation>
    <scope>NUCLEOTIDE SEQUENCE [LARGE SCALE GENOMIC DNA]</scope>
    <source>
        <strain evidence="15">110S</strain>
    </source>
</reference>
<dbReference type="SUPFAM" id="SSF53187">
    <property type="entry name" value="Zn-dependent exopeptidases"/>
    <property type="match status" value="1"/>
</dbReference>
<dbReference type="EC" id="3.4.17.18" evidence="11"/>
<dbReference type="Pfam" id="PF00246">
    <property type="entry name" value="Peptidase_M14"/>
    <property type="match status" value="1"/>
</dbReference>
<evidence type="ECO:0000256" key="12">
    <source>
        <dbReference type="PROSITE-ProRule" id="PRU01379"/>
    </source>
</evidence>
<dbReference type="PROSITE" id="PS00133">
    <property type="entry name" value="CARBOXYPEPT_ZN_2"/>
    <property type="match status" value="1"/>
</dbReference>
<keyword evidence="3" id="KW-0121">Carboxypeptidase</keyword>
<evidence type="ECO:0000256" key="1">
    <source>
        <dbReference type="ARBA" id="ARBA00001947"/>
    </source>
</evidence>
<keyword evidence="6" id="KW-0732">Signal</keyword>
<proteinExistence type="inferred from homology"/>
<dbReference type="GO" id="GO:0005615">
    <property type="term" value="C:extracellular space"/>
    <property type="evidence" value="ECO:0007669"/>
    <property type="project" value="TreeGrafter"/>
</dbReference>
<dbReference type="AlphaFoldDB" id="A0A0M8KC27"/>
<organism evidence="14 15">
    <name type="scientific">Ardenticatena maritima</name>
    <dbReference type="NCBI Taxonomy" id="872965"/>
    <lineage>
        <taxon>Bacteria</taxon>
        <taxon>Bacillati</taxon>
        <taxon>Chloroflexota</taxon>
        <taxon>Ardenticatenia</taxon>
        <taxon>Ardenticatenales</taxon>
        <taxon>Ardenticatenaceae</taxon>
        <taxon>Ardenticatena</taxon>
    </lineage>
</organism>
<dbReference type="PANTHER" id="PTHR11705">
    <property type="entry name" value="PROTEASE FAMILY M14 CARBOXYPEPTIDASE A,B"/>
    <property type="match status" value="1"/>
</dbReference>
<evidence type="ECO:0000256" key="8">
    <source>
        <dbReference type="ARBA" id="ARBA00022833"/>
    </source>
</evidence>
<evidence type="ECO:0000256" key="6">
    <source>
        <dbReference type="ARBA" id="ARBA00022729"/>
    </source>
</evidence>
<keyword evidence="7" id="KW-0378">Hydrolase</keyword>
<comment type="cofactor">
    <cofactor evidence="1">
        <name>Zn(2+)</name>
        <dbReference type="ChEBI" id="CHEBI:29105"/>
    </cofactor>
</comment>
<feature type="domain" description="Peptidase M14" evidence="13">
    <location>
        <begin position="30"/>
        <end position="342"/>
    </location>
</feature>
<name>A0A0M8KC27_9CHLR</name>
<comment type="caution">
    <text evidence="14">The sequence shown here is derived from an EMBL/GenBank/DDBJ whole genome shotgun (WGS) entry which is preliminary data.</text>
</comment>
<sequence>MRILPDLTAQAQMENRPLAGQTSGIPGYPCYRTVEETHASLFDLAAAHPSLVRVLDIGDSWEKTTSGGANGYDILAAVITNQNVTPPGGKFKFVLMSAIHAREYATAELVMRFVEDLVQRYGTDPDVTWLLDYGELHIIPQANPDGRKQAEAGYLWRKNTNNTNGCTAFPYYGTDLNRNSSFKWRGAGSSGYACSSTYRGPTPASEPETQAIQNYVASVLPDQRGPADTDAAPPDTTGLFITVHSYSELVLYPWGYTSAPAPNAAGLRRLGDKFGYYTGYQVCQPAECLYIADGTTDDWAYGELGVAAYTFEIGTTFFQACSYFENTILAENLPALFYGFKAARRPYQTPAGPEVHTILLNGVMTNTITLTPGDILRIEATADTTRTANQTTPPAIAAVRYSIDAPSWITGTQTYTMTAVDGLFDSPTELALAHVDTDGWTLGRHTIFIEAQNANGDWGVPSAVFVDSVLPAGFTFTADTPVFPGETAHHTLAITNQDTTSHTYTITVVSTVWAASVLSPTVTLAPSETVSVPLTVVVPATAADGEAQPTRLGVESEASTFTFSIMTEARWHRHWLPLLAR</sequence>
<reference evidence="14 15" key="1">
    <citation type="journal article" date="2015" name="Genome Announc.">
        <title>Draft Genome Sequence of a Heterotrophic Facultative Anaerobic Thermophilic Bacterium, Ardenticatena maritima Strain 110ST.</title>
        <authorList>
            <person name="Kawaichi S."/>
            <person name="Yoshida T."/>
            <person name="Sako Y."/>
            <person name="Nakamura R."/>
        </authorList>
    </citation>
    <scope>NUCLEOTIDE SEQUENCE [LARGE SCALE GENOMIC DNA]</scope>
    <source>
        <strain evidence="14 15">110S</strain>
    </source>
</reference>
<keyword evidence="5" id="KW-0479">Metal-binding</keyword>
<evidence type="ECO:0000256" key="10">
    <source>
        <dbReference type="ARBA" id="ARBA00050859"/>
    </source>
</evidence>
<dbReference type="InterPro" id="IPR013783">
    <property type="entry name" value="Ig-like_fold"/>
</dbReference>
<dbReference type="GO" id="GO:0004181">
    <property type="term" value="F:metallocarboxypeptidase activity"/>
    <property type="evidence" value="ECO:0007669"/>
    <property type="project" value="InterPro"/>
</dbReference>
<dbReference type="Gene3D" id="3.40.630.10">
    <property type="entry name" value="Zn peptidases"/>
    <property type="match status" value="1"/>
</dbReference>
<dbReference type="SMART" id="SM00631">
    <property type="entry name" value="Zn_pept"/>
    <property type="match status" value="1"/>
</dbReference>
<dbReference type="PANTHER" id="PTHR11705:SF119">
    <property type="entry name" value="OS02G0119300 PROTEIN"/>
    <property type="match status" value="1"/>
</dbReference>
<dbReference type="Gene3D" id="2.60.40.10">
    <property type="entry name" value="Immunoglobulins"/>
    <property type="match status" value="1"/>
</dbReference>
<comment type="catalytic activity">
    <reaction evidence="10">
        <text>Releases a C-terminal residue, which may be hydrophobic or positively charged.</text>
        <dbReference type="EC" id="3.4.17.18"/>
    </reaction>
</comment>
<keyword evidence="8" id="KW-0862">Zinc</keyword>
<dbReference type="InterPro" id="IPR032879">
    <property type="entry name" value="FixG_C"/>
</dbReference>
<dbReference type="InterPro" id="IPR057247">
    <property type="entry name" value="CARBOXYPEPT_ZN_2"/>
</dbReference>
<dbReference type="Pfam" id="PF11614">
    <property type="entry name" value="FixG_C"/>
    <property type="match status" value="1"/>
</dbReference>
<dbReference type="GO" id="GO:0008270">
    <property type="term" value="F:zinc ion binding"/>
    <property type="evidence" value="ECO:0007669"/>
    <property type="project" value="InterPro"/>
</dbReference>
<dbReference type="GO" id="GO:0006508">
    <property type="term" value="P:proteolysis"/>
    <property type="evidence" value="ECO:0007669"/>
    <property type="project" value="UniProtKB-KW"/>
</dbReference>
<evidence type="ECO:0000256" key="3">
    <source>
        <dbReference type="ARBA" id="ARBA00022645"/>
    </source>
</evidence>
<dbReference type="EMBL" id="BBZA01000278">
    <property type="protein sequence ID" value="GAP64546.1"/>
    <property type="molecule type" value="Genomic_DNA"/>
</dbReference>
<protein>
    <recommendedName>
        <fullName evidence="11">carboxypeptidase T</fullName>
        <ecNumber evidence="11">3.4.17.18</ecNumber>
    </recommendedName>
</protein>
<evidence type="ECO:0000313" key="15">
    <source>
        <dbReference type="Proteomes" id="UP000037784"/>
    </source>
</evidence>
<dbReference type="InterPro" id="IPR000834">
    <property type="entry name" value="Peptidase_M14"/>
</dbReference>
<comment type="similarity">
    <text evidence="2 12">Belongs to the peptidase M14 family.</text>
</comment>
<accession>A0A0M8KC27</accession>